<name>A0A9P9YW06_9MUSC</name>
<dbReference type="EMBL" id="JAMKOV010000001">
    <property type="protein sequence ID" value="KAI8044112.1"/>
    <property type="molecule type" value="Genomic_DNA"/>
</dbReference>
<reference evidence="1" key="1">
    <citation type="journal article" date="2023" name="Genome Biol. Evol.">
        <title>Long-read-based Genome Assembly of Drosophila gunungcola Reveals Fewer Chemosensory Genes in Flower-breeding Species.</title>
        <authorList>
            <person name="Negi A."/>
            <person name="Liao B.Y."/>
            <person name="Yeh S.D."/>
        </authorList>
    </citation>
    <scope>NUCLEOTIDE SEQUENCE</scope>
    <source>
        <strain evidence="1">Sukarami</strain>
    </source>
</reference>
<evidence type="ECO:0000313" key="2">
    <source>
        <dbReference type="Proteomes" id="UP001059596"/>
    </source>
</evidence>
<organism evidence="1 2">
    <name type="scientific">Drosophila gunungcola</name>
    <name type="common">fruit fly</name>
    <dbReference type="NCBI Taxonomy" id="103775"/>
    <lineage>
        <taxon>Eukaryota</taxon>
        <taxon>Metazoa</taxon>
        <taxon>Ecdysozoa</taxon>
        <taxon>Arthropoda</taxon>
        <taxon>Hexapoda</taxon>
        <taxon>Insecta</taxon>
        <taxon>Pterygota</taxon>
        <taxon>Neoptera</taxon>
        <taxon>Endopterygota</taxon>
        <taxon>Diptera</taxon>
        <taxon>Brachycera</taxon>
        <taxon>Muscomorpha</taxon>
        <taxon>Ephydroidea</taxon>
        <taxon>Drosophilidae</taxon>
        <taxon>Drosophila</taxon>
        <taxon>Sophophora</taxon>
    </lineage>
</organism>
<keyword evidence="2" id="KW-1185">Reference proteome</keyword>
<protein>
    <submittedName>
        <fullName evidence="1">Uncharacterized protein</fullName>
    </submittedName>
</protein>
<sequence>EIRVCEGCFVVDVESIVAITSCLVRTLPVRRNFMTKSLRISPWRCCCRRILDRIHTLCRLFVSVIVDYFSFRRAINFDFGSLTLQSSTNKLIYPLHRRNETASLIAPQSWQGTQFRLVAT</sequence>
<gene>
    <name evidence="1" type="ORF">M5D96_000263</name>
</gene>
<evidence type="ECO:0000313" key="1">
    <source>
        <dbReference type="EMBL" id="KAI8044112.1"/>
    </source>
</evidence>
<dbReference type="AlphaFoldDB" id="A0A9P9YW06"/>
<comment type="caution">
    <text evidence="1">The sequence shown here is derived from an EMBL/GenBank/DDBJ whole genome shotgun (WGS) entry which is preliminary data.</text>
</comment>
<accession>A0A9P9YW06</accession>
<proteinExistence type="predicted"/>
<feature type="non-terminal residue" evidence="1">
    <location>
        <position position="120"/>
    </location>
</feature>
<dbReference type="Proteomes" id="UP001059596">
    <property type="component" value="Chromosome 3R"/>
</dbReference>